<dbReference type="AlphaFoldDB" id="A0A2H1VKW9"/>
<evidence type="ECO:0000313" key="2">
    <source>
        <dbReference type="EMBL" id="SOQ41480.1"/>
    </source>
</evidence>
<dbReference type="PANTHER" id="PTHR11362">
    <property type="entry name" value="PHOSPHATIDYLETHANOLAMINE-BINDING PROTEIN"/>
    <property type="match status" value="1"/>
</dbReference>
<gene>
    <name evidence="2" type="ORF">SFRICE_011410</name>
</gene>
<dbReference type="Gene3D" id="3.90.280.10">
    <property type="entry name" value="PEBP-like"/>
    <property type="match status" value="2"/>
</dbReference>
<dbReference type="InterPro" id="IPR001858">
    <property type="entry name" value="Phosphatidylethanolamine-bd_CS"/>
</dbReference>
<dbReference type="PROSITE" id="PS01220">
    <property type="entry name" value="PBP"/>
    <property type="match status" value="1"/>
</dbReference>
<name>A0A2H1VKW9_SPOFR</name>
<sequence length="393" mass="43252">MSLVSKAFEASKIVPDVIPTPPSGNIELKYPSGAVASQGNELTPTQVKEQPSVSYEADPNAFYTLVFTDPDNYDGPEPVYREWHHWLVGNIPGSDVSKGEVLSGYIGSGPPEGTGIHRYVYILYKQPGKLNFDEKRLTNKSIDGRAAFSTKKFAEKYSLGAPVAGNFYRAQFDDYVPLLYKSLGVRHKMHRLCVLILLGCMSNLIASPVQSDIAQTFLEHEVVPDVLSVAPAEYLTVKFPSGAEVNGGNVLTPTLVKDVPTISWNANPDLFYTVVNTDPDAPSRADPVSREFAHWLVGNVPGDDIAAGDRLMQYVGAGPSLGSGLHRYVFLVYQQPAKLDFDEPRINMTAENRRSFSIANFAKKYNLGDPIAGNFYQAEWDDYVPTVHEQLGI</sequence>
<dbReference type="InterPro" id="IPR036610">
    <property type="entry name" value="PEBP-like_sf"/>
</dbReference>
<protein>
    <submittedName>
        <fullName evidence="2">SFRICE_011410</fullName>
    </submittedName>
</protein>
<dbReference type="Pfam" id="PF01161">
    <property type="entry name" value="PBP"/>
    <property type="match status" value="2"/>
</dbReference>
<dbReference type="InterPro" id="IPR035810">
    <property type="entry name" value="PEBP_euk"/>
</dbReference>
<accession>A0A2H1VKW9</accession>
<dbReference type="SUPFAM" id="SSF49777">
    <property type="entry name" value="PEBP-like"/>
    <property type="match status" value="2"/>
</dbReference>
<evidence type="ECO:0000256" key="1">
    <source>
        <dbReference type="ARBA" id="ARBA00007091"/>
    </source>
</evidence>
<dbReference type="PANTHER" id="PTHR11362:SF82">
    <property type="entry name" value="PHOSPHATIDYLETHANOLAMINE-BINDING PROTEIN 4"/>
    <property type="match status" value="1"/>
</dbReference>
<dbReference type="CDD" id="cd00866">
    <property type="entry name" value="PEBP_euk"/>
    <property type="match status" value="2"/>
</dbReference>
<comment type="similarity">
    <text evidence="1">Belongs to the phosphatidylethanolamine-binding protein family.</text>
</comment>
<organism evidence="2">
    <name type="scientific">Spodoptera frugiperda</name>
    <name type="common">Fall armyworm</name>
    <dbReference type="NCBI Taxonomy" id="7108"/>
    <lineage>
        <taxon>Eukaryota</taxon>
        <taxon>Metazoa</taxon>
        <taxon>Ecdysozoa</taxon>
        <taxon>Arthropoda</taxon>
        <taxon>Hexapoda</taxon>
        <taxon>Insecta</taxon>
        <taxon>Pterygota</taxon>
        <taxon>Neoptera</taxon>
        <taxon>Endopterygota</taxon>
        <taxon>Lepidoptera</taxon>
        <taxon>Glossata</taxon>
        <taxon>Ditrysia</taxon>
        <taxon>Noctuoidea</taxon>
        <taxon>Noctuidae</taxon>
        <taxon>Amphipyrinae</taxon>
        <taxon>Spodoptera</taxon>
    </lineage>
</organism>
<dbReference type="EMBL" id="ODYU01003120">
    <property type="protein sequence ID" value="SOQ41480.1"/>
    <property type="molecule type" value="Genomic_DNA"/>
</dbReference>
<reference evidence="2" key="1">
    <citation type="submission" date="2016-07" db="EMBL/GenBank/DDBJ databases">
        <authorList>
            <person name="Bretaudeau A."/>
        </authorList>
    </citation>
    <scope>NUCLEOTIDE SEQUENCE</scope>
    <source>
        <strain evidence="2">Rice</strain>
        <tissue evidence="2">Whole body</tissue>
    </source>
</reference>
<dbReference type="InterPro" id="IPR008914">
    <property type="entry name" value="PEBP"/>
</dbReference>
<proteinExistence type="inferred from homology"/>